<dbReference type="GO" id="GO:0008757">
    <property type="term" value="F:S-adenosylmethionine-dependent methyltransferase activity"/>
    <property type="evidence" value="ECO:0007669"/>
    <property type="project" value="InterPro"/>
</dbReference>
<dbReference type="PANTHER" id="PTHR30204:SF97">
    <property type="entry name" value="MERR FAMILY REGULATORY PROTEIN"/>
    <property type="match status" value="1"/>
</dbReference>
<dbReference type="Gene3D" id="1.10.1660.10">
    <property type="match status" value="1"/>
</dbReference>
<evidence type="ECO:0000259" key="2">
    <source>
        <dbReference type="PROSITE" id="PS50937"/>
    </source>
</evidence>
<keyword evidence="1" id="KW-0238">DNA-binding</keyword>
<evidence type="ECO:0000313" key="3">
    <source>
        <dbReference type="EMBL" id="REL27268.1"/>
    </source>
</evidence>
<accession>A0A3E0TRX5</accession>
<dbReference type="OrthoDB" id="9808480at2"/>
<sequence>MVYRISELANLVGLSRTALLYYEKLGLIKGQRQANGYRLYSALDLEQVKFIQRLQLGGLSLKECKACLAHQIDKKMLKQRLAKLDEEILQKQQAREMLAAMAGLNAEIKSSDTDSSNCNAEFNEQSWHQKAIHDTPEAHFNWLLTQGFNEKEALRLKWLSKNMTQHDQYMTDFMHIFNGLERWGPGDESETLRALSLLTDKPKRVLEIGCGKGLATKVLVQHLSADITAVDNEESTLASVKEMLQSQTQTTLRSSVNTLCASMTSLPFEPNSFELIWSESSAYIMGVEKALATWQPLLTDNGILVFSDLVLLTDKPSKEVADYWRKDYPEIQTVDTRRGQITKAGYQLIADFTFQQTSWDNYYLPLQQRIKELSASMASSSALADIAREVDFYLSYQKEYGYQMFILQR</sequence>
<dbReference type="InterPro" id="IPR013216">
    <property type="entry name" value="Methyltransf_11"/>
</dbReference>
<dbReference type="Pfam" id="PF08241">
    <property type="entry name" value="Methyltransf_11"/>
    <property type="match status" value="1"/>
</dbReference>
<dbReference type="CDD" id="cd02440">
    <property type="entry name" value="AdoMet_MTases"/>
    <property type="match status" value="1"/>
</dbReference>
<dbReference type="PANTHER" id="PTHR30204">
    <property type="entry name" value="REDOX-CYCLING DRUG-SENSING TRANSCRIPTIONAL ACTIVATOR SOXR"/>
    <property type="match status" value="1"/>
</dbReference>
<dbReference type="InterPro" id="IPR029063">
    <property type="entry name" value="SAM-dependent_MTases_sf"/>
</dbReference>
<comment type="caution">
    <text evidence="3">The sequence shown here is derived from an EMBL/GenBank/DDBJ whole genome shotgun (WGS) entry which is preliminary data.</text>
</comment>
<dbReference type="Gene3D" id="3.40.50.150">
    <property type="entry name" value="Vaccinia Virus protein VP39"/>
    <property type="match status" value="1"/>
</dbReference>
<dbReference type="Proteomes" id="UP000256478">
    <property type="component" value="Unassembled WGS sequence"/>
</dbReference>
<dbReference type="PROSITE" id="PS50937">
    <property type="entry name" value="HTH_MERR_2"/>
    <property type="match status" value="1"/>
</dbReference>
<evidence type="ECO:0000313" key="4">
    <source>
        <dbReference type="Proteomes" id="UP000256478"/>
    </source>
</evidence>
<dbReference type="InterPro" id="IPR000551">
    <property type="entry name" value="MerR-type_HTH_dom"/>
</dbReference>
<dbReference type="Pfam" id="PF13411">
    <property type="entry name" value="MerR_1"/>
    <property type="match status" value="1"/>
</dbReference>
<proteinExistence type="predicted"/>
<dbReference type="AlphaFoldDB" id="A0A3E0TRX5"/>
<gene>
    <name evidence="3" type="ORF">DXX93_12285</name>
</gene>
<dbReference type="SUPFAM" id="SSF53335">
    <property type="entry name" value="S-adenosyl-L-methionine-dependent methyltransferases"/>
    <property type="match status" value="1"/>
</dbReference>
<dbReference type="GO" id="GO:0003700">
    <property type="term" value="F:DNA-binding transcription factor activity"/>
    <property type="evidence" value="ECO:0007669"/>
    <property type="project" value="InterPro"/>
</dbReference>
<feature type="domain" description="HTH merR-type" evidence="2">
    <location>
        <begin position="2"/>
        <end position="70"/>
    </location>
</feature>
<dbReference type="InterPro" id="IPR047057">
    <property type="entry name" value="MerR_fam"/>
</dbReference>
<protein>
    <submittedName>
        <fullName evidence="3">MerR family transcriptional regulator</fullName>
    </submittedName>
</protein>
<dbReference type="SUPFAM" id="SSF46955">
    <property type="entry name" value="Putative DNA-binding domain"/>
    <property type="match status" value="1"/>
</dbReference>
<organism evidence="3 4">
    <name type="scientific">Thalassotalea euphylliae</name>
    <dbReference type="NCBI Taxonomy" id="1655234"/>
    <lineage>
        <taxon>Bacteria</taxon>
        <taxon>Pseudomonadati</taxon>
        <taxon>Pseudomonadota</taxon>
        <taxon>Gammaproteobacteria</taxon>
        <taxon>Alteromonadales</taxon>
        <taxon>Colwelliaceae</taxon>
        <taxon>Thalassotalea</taxon>
    </lineage>
</organism>
<evidence type="ECO:0000256" key="1">
    <source>
        <dbReference type="ARBA" id="ARBA00023125"/>
    </source>
</evidence>
<dbReference type="GO" id="GO:0003677">
    <property type="term" value="F:DNA binding"/>
    <property type="evidence" value="ECO:0007669"/>
    <property type="project" value="UniProtKB-KW"/>
</dbReference>
<dbReference type="EMBL" id="QUOU01000001">
    <property type="protein sequence ID" value="REL27268.1"/>
    <property type="molecule type" value="Genomic_DNA"/>
</dbReference>
<reference evidence="3 4" key="1">
    <citation type="submission" date="2018-08" db="EMBL/GenBank/DDBJ databases">
        <title>Thalassotalea euphylliae genome.</title>
        <authorList>
            <person name="Summers S."/>
            <person name="Rice S.A."/>
            <person name="Freckelton M.L."/>
            <person name="Nedved B.T."/>
            <person name="Hadfield M.G."/>
        </authorList>
    </citation>
    <scope>NUCLEOTIDE SEQUENCE [LARGE SCALE GENOMIC DNA]</scope>
    <source>
        <strain evidence="3 4">H1</strain>
    </source>
</reference>
<name>A0A3E0TRX5_9GAMM</name>
<dbReference type="SMART" id="SM00422">
    <property type="entry name" value="HTH_MERR"/>
    <property type="match status" value="1"/>
</dbReference>
<dbReference type="InterPro" id="IPR009061">
    <property type="entry name" value="DNA-bd_dom_put_sf"/>
</dbReference>